<dbReference type="InterPro" id="IPR033954">
    <property type="entry name" value="DiS-bond_Isoase_DsbC/G"/>
</dbReference>
<dbReference type="Pfam" id="PF10411">
    <property type="entry name" value="DsbC_N"/>
    <property type="match status" value="1"/>
</dbReference>
<comment type="subcellular location">
    <subcellularLocation>
        <location evidence="1">Periplasm</location>
    </subcellularLocation>
</comment>
<keyword evidence="7" id="KW-1133">Transmembrane helix</keyword>
<evidence type="ECO:0000256" key="5">
    <source>
        <dbReference type="ARBA" id="ARBA00023157"/>
    </source>
</evidence>
<feature type="transmembrane region" description="Helical" evidence="7">
    <location>
        <begin position="46"/>
        <end position="66"/>
    </location>
</feature>
<feature type="domain" description="Thioredoxin-like fold" evidence="9">
    <location>
        <begin position="175"/>
        <end position="291"/>
    </location>
</feature>
<reference evidence="10" key="1">
    <citation type="journal article" date="2020" name="mSystems">
        <title>Genome- and Community-Level Interaction Insights into Carbon Utilization and Element Cycling Functions of Hydrothermarchaeota in Hydrothermal Sediment.</title>
        <authorList>
            <person name="Zhou Z."/>
            <person name="Liu Y."/>
            <person name="Xu W."/>
            <person name="Pan J."/>
            <person name="Luo Z.H."/>
            <person name="Li M."/>
        </authorList>
    </citation>
    <scope>NUCLEOTIDE SEQUENCE [LARGE SCALE GENOMIC DNA]</scope>
    <source>
        <strain evidence="10">SpSt-456</strain>
    </source>
</reference>
<evidence type="ECO:0000256" key="4">
    <source>
        <dbReference type="ARBA" id="ARBA00022764"/>
    </source>
</evidence>
<dbReference type="SUPFAM" id="SSF54423">
    <property type="entry name" value="DsbC/DsbG N-terminal domain-like"/>
    <property type="match status" value="1"/>
</dbReference>
<dbReference type="InterPro" id="IPR051470">
    <property type="entry name" value="Thiol:disulfide_interchange"/>
</dbReference>
<keyword evidence="7" id="KW-0472">Membrane</keyword>
<dbReference type="EMBL" id="DSTK01000019">
    <property type="protein sequence ID" value="HFK96926.1"/>
    <property type="molecule type" value="Genomic_DNA"/>
</dbReference>
<dbReference type="Gene3D" id="3.10.450.70">
    <property type="entry name" value="Disulphide bond isomerase, DsbC/G, N-terminal"/>
    <property type="match status" value="1"/>
</dbReference>
<evidence type="ECO:0000256" key="1">
    <source>
        <dbReference type="ARBA" id="ARBA00004418"/>
    </source>
</evidence>
<dbReference type="PANTHER" id="PTHR35272">
    <property type="entry name" value="THIOL:DISULFIDE INTERCHANGE PROTEIN DSBC-RELATED"/>
    <property type="match status" value="1"/>
</dbReference>
<feature type="domain" description="Disulphide bond isomerase DsbC/G N-terminal" evidence="8">
    <location>
        <begin position="72"/>
        <end position="143"/>
    </location>
</feature>
<dbReference type="PANTHER" id="PTHR35272:SF3">
    <property type="entry name" value="THIOL:DISULFIDE INTERCHANGE PROTEIN DSBC"/>
    <property type="match status" value="1"/>
</dbReference>
<evidence type="ECO:0000313" key="10">
    <source>
        <dbReference type="EMBL" id="HFK96926.1"/>
    </source>
</evidence>
<evidence type="ECO:0000256" key="3">
    <source>
        <dbReference type="ARBA" id="ARBA00022729"/>
    </source>
</evidence>
<dbReference type="Pfam" id="PF13098">
    <property type="entry name" value="Thioredoxin_2"/>
    <property type="match status" value="1"/>
</dbReference>
<evidence type="ECO:0000259" key="9">
    <source>
        <dbReference type="Pfam" id="PF13098"/>
    </source>
</evidence>
<comment type="caution">
    <text evidence="10">The sequence shown here is derived from an EMBL/GenBank/DDBJ whole genome shotgun (WGS) entry which is preliminary data.</text>
</comment>
<keyword evidence="5" id="KW-1015">Disulfide bond</keyword>
<dbReference type="SUPFAM" id="SSF52833">
    <property type="entry name" value="Thioredoxin-like"/>
    <property type="match status" value="1"/>
</dbReference>
<name>A0A832A2V7_9BACT</name>
<dbReference type="InterPro" id="IPR012336">
    <property type="entry name" value="Thioredoxin-like_fold"/>
</dbReference>
<dbReference type="InterPro" id="IPR036249">
    <property type="entry name" value="Thioredoxin-like_sf"/>
</dbReference>
<gene>
    <name evidence="10" type="ORF">ENS06_06320</name>
</gene>
<protein>
    <submittedName>
        <fullName evidence="10">DsbC family protein</fullName>
    </submittedName>
</protein>
<dbReference type="AlphaFoldDB" id="A0A832A2V7"/>
<keyword evidence="6" id="KW-0676">Redox-active center</keyword>
<dbReference type="Gene3D" id="3.40.30.10">
    <property type="entry name" value="Glutaredoxin"/>
    <property type="match status" value="1"/>
</dbReference>
<dbReference type="InterPro" id="IPR018950">
    <property type="entry name" value="DiS-bond_isomerase_DsbC/G_N"/>
</dbReference>
<evidence type="ECO:0000256" key="2">
    <source>
        <dbReference type="ARBA" id="ARBA00009813"/>
    </source>
</evidence>
<keyword evidence="3" id="KW-0732">Signal</keyword>
<organism evidence="10">
    <name type="scientific">Desulfacinum infernum</name>
    <dbReference type="NCBI Taxonomy" id="35837"/>
    <lineage>
        <taxon>Bacteria</taxon>
        <taxon>Pseudomonadati</taxon>
        <taxon>Thermodesulfobacteriota</taxon>
        <taxon>Syntrophobacteria</taxon>
        <taxon>Syntrophobacterales</taxon>
        <taxon>Syntrophobacteraceae</taxon>
        <taxon>Desulfacinum</taxon>
    </lineage>
</organism>
<keyword evidence="4" id="KW-0574">Periplasm</keyword>
<evidence type="ECO:0000259" key="8">
    <source>
        <dbReference type="Pfam" id="PF10411"/>
    </source>
</evidence>
<evidence type="ECO:0000256" key="6">
    <source>
        <dbReference type="ARBA" id="ARBA00023284"/>
    </source>
</evidence>
<proteinExistence type="inferred from homology"/>
<keyword evidence="7" id="KW-0812">Transmembrane</keyword>
<dbReference type="InterPro" id="IPR009094">
    <property type="entry name" value="DiS-bond_isomerase_DsbC/G_N_sf"/>
</dbReference>
<accession>A0A832A2V7</accession>
<sequence>MRIVSARGLLYTARPQGEFPWAPAVFFTEQLIRMGKEKSMRWKKAMAMWVWICLVLCVPGSLWAAGSKDPSCPEVSAVQEKVSASFAGRQVTVKKVAPSPVPGLCQVHVLASERNQILYTDPSGRYLVLGQILDAQDKKNLTQAALEELNRLTPQDLETLKGLTAFTLGSDKAPKTVYFVTDPQCPYCKQAESTLEAMAKEGLVNVRFVLFPLPMHPGARESCIALLCDKKGHDEFKNNYKSDNQCQEGTEKIDAVMKFMQAHGIGGTPTYIFSDGTFRSGVMDRAALENKLNAP</sequence>
<comment type="similarity">
    <text evidence="2">Belongs to the thioredoxin family. DsbC subfamily.</text>
</comment>
<dbReference type="CDD" id="cd03020">
    <property type="entry name" value="DsbA_DsbC_DsbG"/>
    <property type="match status" value="1"/>
</dbReference>
<dbReference type="GO" id="GO:0042597">
    <property type="term" value="C:periplasmic space"/>
    <property type="evidence" value="ECO:0007669"/>
    <property type="project" value="UniProtKB-SubCell"/>
</dbReference>
<evidence type="ECO:0000256" key="7">
    <source>
        <dbReference type="SAM" id="Phobius"/>
    </source>
</evidence>